<dbReference type="GeneID" id="63697286"/>
<evidence type="ECO:0000313" key="2">
    <source>
        <dbReference type="Proteomes" id="UP000019804"/>
    </source>
</evidence>
<dbReference type="Proteomes" id="UP000019804">
    <property type="component" value="Unassembled WGS sequence"/>
</dbReference>
<keyword evidence="2" id="KW-1185">Reference proteome</keyword>
<dbReference type="HOGENOM" id="CLU_173445_0_0_1"/>
<evidence type="ECO:0000313" key="1">
    <source>
        <dbReference type="EMBL" id="EYE94175.1"/>
    </source>
</evidence>
<dbReference type="RefSeq" id="XP_040637863.1">
    <property type="nucleotide sequence ID" value="XM_040782162.1"/>
</dbReference>
<organism evidence="1 2">
    <name type="scientific">Aspergillus ruber (strain CBS 135680)</name>
    <dbReference type="NCBI Taxonomy" id="1388766"/>
    <lineage>
        <taxon>Eukaryota</taxon>
        <taxon>Fungi</taxon>
        <taxon>Dikarya</taxon>
        <taxon>Ascomycota</taxon>
        <taxon>Pezizomycotina</taxon>
        <taxon>Eurotiomycetes</taxon>
        <taxon>Eurotiomycetidae</taxon>
        <taxon>Eurotiales</taxon>
        <taxon>Aspergillaceae</taxon>
        <taxon>Aspergillus</taxon>
        <taxon>Aspergillus subgen. Aspergillus</taxon>
    </lineage>
</organism>
<reference evidence="2" key="1">
    <citation type="journal article" date="2014" name="Nat. Commun.">
        <title>Genomic adaptations of the halophilic Dead Sea filamentous fungus Eurotium rubrum.</title>
        <authorList>
            <person name="Kis-Papo T."/>
            <person name="Weig A.R."/>
            <person name="Riley R."/>
            <person name="Persoh D."/>
            <person name="Salamov A."/>
            <person name="Sun H."/>
            <person name="Lipzen A."/>
            <person name="Wasser S.P."/>
            <person name="Rambold G."/>
            <person name="Grigoriev I.V."/>
            <person name="Nevo E."/>
        </authorList>
    </citation>
    <scope>NUCLEOTIDE SEQUENCE [LARGE SCALE GENOMIC DNA]</scope>
    <source>
        <strain evidence="2">CBS 135680</strain>
    </source>
</reference>
<gene>
    <name evidence="1" type="ORF">EURHEDRAFT_413394</name>
</gene>
<accession>A0A017SD73</accession>
<sequence length="79" mass="8633">MPLLLRCGFGVPSPIGFGETRGLGLQEGYPVQAVWANTDSQGNGERHVELALVHEHETSAIQPVILRQPVLPHLRVREG</sequence>
<protein>
    <submittedName>
        <fullName evidence="1">Uncharacterized protein</fullName>
    </submittedName>
</protein>
<dbReference type="AlphaFoldDB" id="A0A017SD73"/>
<proteinExistence type="predicted"/>
<dbReference type="EMBL" id="KK088427">
    <property type="protein sequence ID" value="EYE94175.1"/>
    <property type="molecule type" value="Genomic_DNA"/>
</dbReference>
<name>A0A017SD73_ASPRC</name>